<evidence type="ECO:0000256" key="2">
    <source>
        <dbReference type="ARBA" id="ARBA00023125"/>
    </source>
</evidence>
<dbReference type="Gene3D" id="1.10.287.100">
    <property type="match status" value="1"/>
</dbReference>
<reference evidence="5 6" key="1">
    <citation type="submission" date="2018-03" db="EMBL/GenBank/DDBJ databases">
        <title>Genomic Encyclopedia of Archaeal and Bacterial Type Strains, Phase II (KMG-II): from individual species to whole genera.</title>
        <authorList>
            <person name="Goeker M."/>
        </authorList>
    </citation>
    <scope>NUCLEOTIDE SEQUENCE [LARGE SCALE GENOMIC DNA]</scope>
    <source>
        <strain evidence="5 6">DSM 28229</strain>
    </source>
</reference>
<dbReference type="PROSITE" id="PS50949">
    <property type="entry name" value="HTH_GNTR"/>
    <property type="match status" value="1"/>
</dbReference>
<dbReference type="OrthoDB" id="362473at2"/>
<dbReference type="PANTHER" id="PTHR38445">
    <property type="entry name" value="HTH-TYPE TRANSCRIPTIONAL REPRESSOR YTRA"/>
    <property type="match status" value="1"/>
</dbReference>
<dbReference type="AlphaFoldDB" id="A0A315Z7A0"/>
<dbReference type="InterPro" id="IPR036390">
    <property type="entry name" value="WH_DNA-bd_sf"/>
</dbReference>
<keyword evidence="2" id="KW-0238">DNA-binding</keyword>
<keyword evidence="3" id="KW-0804">Transcription</keyword>
<dbReference type="Proteomes" id="UP000245535">
    <property type="component" value="Unassembled WGS sequence"/>
</dbReference>
<evidence type="ECO:0000313" key="5">
    <source>
        <dbReference type="EMBL" id="PWJ40832.1"/>
    </source>
</evidence>
<dbReference type="PANTHER" id="PTHR38445:SF10">
    <property type="entry name" value="GNTR-FAMILY TRANSCRIPTIONAL REGULATOR"/>
    <property type="match status" value="1"/>
</dbReference>
<proteinExistence type="predicted"/>
<dbReference type="CDD" id="cd07377">
    <property type="entry name" value="WHTH_GntR"/>
    <property type="match status" value="1"/>
</dbReference>
<dbReference type="GO" id="GO:0003700">
    <property type="term" value="F:DNA-binding transcription factor activity"/>
    <property type="evidence" value="ECO:0007669"/>
    <property type="project" value="InterPro"/>
</dbReference>
<keyword evidence="1" id="KW-0805">Transcription regulation</keyword>
<dbReference type="SMART" id="SM00345">
    <property type="entry name" value="HTH_GNTR"/>
    <property type="match status" value="1"/>
</dbReference>
<name>A0A315Z7A0_SEDFL</name>
<dbReference type="InterPro" id="IPR036388">
    <property type="entry name" value="WH-like_DNA-bd_sf"/>
</dbReference>
<dbReference type="SUPFAM" id="SSF46785">
    <property type="entry name" value="Winged helix' DNA-binding domain"/>
    <property type="match status" value="1"/>
</dbReference>
<dbReference type="Pfam" id="PF00392">
    <property type="entry name" value="GntR"/>
    <property type="match status" value="1"/>
</dbReference>
<evidence type="ECO:0000259" key="4">
    <source>
        <dbReference type="PROSITE" id="PS50949"/>
    </source>
</evidence>
<organism evidence="5 6">
    <name type="scientific">Sediminitomix flava</name>
    <dbReference type="NCBI Taxonomy" id="379075"/>
    <lineage>
        <taxon>Bacteria</taxon>
        <taxon>Pseudomonadati</taxon>
        <taxon>Bacteroidota</taxon>
        <taxon>Cytophagia</taxon>
        <taxon>Cytophagales</taxon>
        <taxon>Flammeovirgaceae</taxon>
        <taxon>Sediminitomix</taxon>
    </lineage>
</organism>
<comment type="caution">
    <text evidence="5">The sequence shown here is derived from an EMBL/GenBank/DDBJ whole genome shotgun (WGS) entry which is preliminary data.</text>
</comment>
<gene>
    <name evidence="5" type="ORF">BC781_10491</name>
</gene>
<dbReference type="InterPro" id="IPR000524">
    <property type="entry name" value="Tscrpt_reg_HTH_GntR"/>
</dbReference>
<protein>
    <submittedName>
        <fullName evidence="5">GntR family transcriptional regulator</fullName>
    </submittedName>
</protein>
<evidence type="ECO:0000313" key="6">
    <source>
        <dbReference type="Proteomes" id="UP000245535"/>
    </source>
</evidence>
<sequence>MEFNSKKSIYLQIADLLIENILKKIWKEGERIPSVRQLAVELEVNPNTAMRTYTYLQDQGIIYNKRGIGYFISADAYSKVLDVRRKVFLMNEVPSFFKNMELLQIDWEDLKQQFQLFQS</sequence>
<feature type="domain" description="HTH gntR-type" evidence="4">
    <location>
        <begin position="7"/>
        <end position="75"/>
    </location>
</feature>
<dbReference type="EMBL" id="QGDO01000004">
    <property type="protein sequence ID" value="PWJ40832.1"/>
    <property type="molecule type" value="Genomic_DNA"/>
</dbReference>
<accession>A0A315Z7A0</accession>
<evidence type="ECO:0000256" key="3">
    <source>
        <dbReference type="ARBA" id="ARBA00023163"/>
    </source>
</evidence>
<dbReference type="RefSeq" id="WP_109619615.1">
    <property type="nucleotide sequence ID" value="NZ_QGDO01000004.1"/>
</dbReference>
<dbReference type="GO" id="GO:0003677">
    <property type="term" value="F:DNA binding"/>
    <property type="evidence" value="ECO:0007669"/>
    <property type="project" value="UniProtKB-KW"/>
</dbReference>
<dbReference type="Gene3D" id="1.10.10.10">
    <property type="entry name" value="Winged helix-like DNA-binding domain superfamily/Winged helix DNA-binding domain"/>
    <property type="match status" value="1"/>
</dbReference>
<evidence type="ECO:0000256" key="1">
    <source>
        <dbReference type="ARBA" id="ARBA00023015"/>
    </source>
</evidence>
<keyword evidence="6" id="KW-1185">Reference proteome</keyword>